<feature type="region of interest" description="Disordered" evidence="5">
    <location>
        <begin position="97"/>
        <end position="219"/>
    </location>
</feature>
<dbReference type="Proteomes" id="UP000237144">
    <property type="component" value="Unassembled WGS sequence"/>
</dbReference>
<dbReference type="PROSITE" id="PS51360">
    <property type="entry name" value="PLUS3"/>
    <property type="match status" value="1"/>
</dbReference>
<dbReference type="SUPFAM" id="SSF159042">
    <property type="entry name" value="Plus3-like"/>
    <property type="match status" value="1"/>
</dbReference>
<keyword evidence="4" id="KW-0539">Nucleus</keyword>
<feature type="compositionally biased region" description="Basic and acidic residues" evidence="5">
    <location>
        <begin position="146"/>
        <end position="155"/>
    </location>
</feature>
<name>A0A2S5B028_9BASI</name>
<dbReference type="OrthoDB" id="166375at2759"/>
<evidence type="ECO:0000256" key="4">
    <source>
        <dbReference type="ARBA" id="ARBA00023242"/>
    </source>
</evidence>
<keyword evidence="3" id="KW-0804">Transcription</keyword>
<comment type="caution">
    <text evidence="7">The sequence shown here is derived from an EMBL/GenBank/DDBJ whole genome shotgun (WGS) entry which is preliminary data.</text>
</comment>
<dbReference type="GO" id="GO:0016593">
    <property type="term" value="C:Cdc73/Paf1 complex"/>
    <property type="evidence" value="ECO:0007669"/>
    <property type="project" value="TreeGrafter"/>
</dbReference>
<protein>
    <recommendedName>
        <fullName evidence="6">Plus3 domain-containing protein</fullName>
    </recommendedName>
</protein>
<feature type="compositionally biased region" description="Acidic residues" evidence="5">
    <location>
        <begin position="30"/>
        <end position="43"/>
    </location>
</feature>
<feature type="region of interest" description="Disordered" evidence="5">
    <location>
        <begin position="428"/>
        <end position="516"/>
    </location>
</feature>
<keyword evidence="2" id="KW-0805">Transcription regulation</keyword>
<evidence type="ECO:0000259" key="6">
    <source>
        <dbReference type="PROSITE" id="PS51360"/>
    </source>
</evidence>
<proteinExistence type="predicted"/>
<feature type="compositionally biased region" description="Low complexity" evidence="5">
    <location>
        <begin position="521"/>
        <end position="537"/>
    </location>
</feature>
<evidence type="ECO:0000256" key="5">
    <source>
        <dbReference type="SAM" id="MobiDB-lite"/>
    </source>
</evidence>
<evidence type="ECO:0000256" key="2">
    <source>
        <dbReference type="ARBA" id="ARBA00023015"/>
    </source>
</evidence>
<feature type="compositionally biased region" description="Basic and acidic residues" evidence="5">
    <location>
        <begin position="52"/>
        <end position="79"/>
    </location>
</feature>
<sequence>MDMSASDSDAPAASGSRSKGGRVKSAAQVDDSDDSDAEGEPTEDNPYPVEGLYRDDAERERVARMPELEREEFMANREEQIRSARERADVAQMVARSADAAAQGNKKKKIGKAAAAGSDDDDDGDYGSGEASRSTRSRKTTGSSKTKAEGIEKLKQSRAAKGKKKQKASDSDDDYEEGTKKSSRRRAASDSGSDMETSSDDDRAKKPRGSTKSGPPVASFEELRGCQITRSRLANMCRAPFFDEWITNPVRDAGKDGIPSADTSHALSSYCGVDAWVRYPQPDVPGGPPDRPYRFYQVAGVRHKEPYKVEGMSTDVILDLRYGRAITPFRMDAVSNTPVTIDEYGRMRRTFEHDKAAMPTPVQAKKLKDELDKHQTYLMTEEDISAQLAAKGHRPSGAAARARLVMELQDAKRVGDMSKAADVQARLAELEGPAGSPKDEADRAKRINDRNRAANREEIKRAEAKSQEERRKQAEALQRGDTNVKIDKSARVKTMPRHTYDSRPATPGNSGASTPIPPAAAAVAAAADAGANGAPKAKASKIEAVVASRVQLNVDLDF</sequence>
<feature type="compositionally biased region" description="Basic residues" evidence="5">
    <location>
        <begin position="156"/>
        <end position="166"/>
    </location>
</feature>
<feature type="compositionally biased region" description="Low complexity" evidence="5">
    <location>
        <begin position="128"/>
        <end position="145"/>
    </location>
</feature>
<reference evidence="7 8" key="1">
    <citation type="journal article" date="2018" name="Front. Microbiol.">
        <title>Prospects for Fungal Bioremediation of Acidic Radioactive Waste Sites: Characterization and Genome Sequence of Rhodotorula taiwanensis MD1149.</title>
        <authorList>
            <person name="Tkavc R."/>
            <person name="Matrosova V.Y."/>
            <person name="Grichenko O.E."/>
            <person name="Gostincar C."/>
            <person name="Volpe R.P."/>
            <person name="Klimenkova P."/>
            <person name="Gaidamakova E.K."/>
            <person name="Zhou C.E."/>
            <person name="Stewart B.J."/>
            <person name="Lyman M.G."/>
            <person name="Malfatti S.A."/>
            <person name="Rubinfeld B."/>
            <person name="Courtot M."/>
            <person name="Singh J."/>
            <person name="Dalgard C.L."/>
            <person name="Hamilton T."/>
            <person name="Frey K.G."/>
            <person name="Gunde-Cimerman N."/>
            <person name="Dugan L."/>
            <person name="Daly M.J."/>
        </authorList>
    </citation>
    <scope>NUCLEOTIDE SEQUENCE [LARGE SCALE GENOMIC DNA]</scope>
    <source>
        <strain evidence="7 8">MD1149</strain>
    </source>
</reference>
<dbReference type="GO" id="GO:0003677">
    <property type="term" value="F:DNA binding"/>
    <property type="evidence" value="ECO:0007669"/>
    <property type="project" value="InterPro"/>
</dbReference>
<dbReference type="SMART" id="SM00719">
    <property type="entry name" value="Plus3"/>
    <property type="match status" value="1"/>
</dbReference>
<feature type="domain" description="Plus3" evidence="6">
    <location>
        <begin position="217"/>
        <end position="376"/>
    </location>
</feature>
<evidence type="ECO:0000256" key="3">
    <source>
        <dbReference type="ARBA" id="ARBA00023163"/>
    </source>
</evidence>
<dbReference type="GO" id="GO:1990269">
    <property type="term" value="F:RNA polymerase II C-terminal domain phosphoserine binding"/>
    <property type="evidence" value="ECO:0007669"/>
    <property type="project" value="TreeGrafter"/>
</dbReference>
<dbReference type="EMBL" id="PJQD01000145">
    <property type="protein sequence ID" value="POY70129.1"/>
    <property type="molecule type" value="Genomic_DNA"/>
</dbReference>
<dbReference type="Gene3D" id="3.90.70.200">
    <property type="entry name" value="Plus-3 domain"/>
    <property type="match status" value="1"/>
</dbReference>
<evidence type="ECO:0000313" key="7">
    <source>
        <dbReference type="EMBL" id="POY70129.1"/>
    </source>
</evidence>
<dbReference type="STRING" id="741276.A0A2S5B028"/>
<dbReference type="InterPro" id="IPR036128">
    <property type="entry name" value="Plus3-like_sf"/>
</dbReference>
<evidence type="ECO:0000313" key="8">
    <source>
        <dbReference type="Proteomes" id="UP000237144"/>
    </source>
</evidence>
<feature type="region of interest" description="Disordered" evidence="5">
    <location>
        <begin position="521"/>
        <end position="540"/>
    </location>
</feature>
<dbReference type="Pfam" id="PF03126">
    <property type="entry name" value="Plus-3"/>
    <property type="match status" value="1"/>
</dbReference>
<dbReference type="InterPro" id="IPR004343">
    <property type="entry name" value="Plus-3_dom"/>
</dbReference>
<dbReference type="PANTHER" id="PTHR13115">
    <property type="entry name" value="RNA POLYMERASE-ASSOCIATED PROTEIN RTF1 HOMOLOG"/>
    <property type="match status" value="1"/>
</dbReference>
<feature type="region of interest" description="Disordered" evidence="5">
    <location>
        <begin position="1"/>
        <end position="79"/>
    </location>
</feature>
<dbReference type="PANTHER" id="PTHR13115:SF8">
    <property type="entry name" value="RNA POLYMERASE-ASSOCIATED PROTEIN RTF1 HOMOLOG"/>
    <property type="match status" value="1"/>
</dbReference>
<feature type="compositionally biased region" description="Basic and acidic residues" evidence="5">
    <location>
        <begin position="437"/>
        <end position="474"/>
    </location>
</feature>
<gene>
    <name evidence="7" type="ORF">BMF94_6903</name>
</gene>
<feature type="compositionally biased region" description="Low complexity" evidence="5">
    <location>
        <begin position="1"/>
        <end position="17"/>
    </location>
</feature>
<dbReference type="AlphaFoldDB" id="A0A2S5B028"/>
<organism evidence="7 8">
    <name type="scientific">Rhodotorula taiwanensis</name>
    <dbReference type="NCBI Taxonomy" id="741276"/>
    <lineage>
        <taxon>Eukaryota</taxon>
        <taxon>Fungi</taxon>
        <taxon>Dikarya</taxon>
        <taxon>Basidiomycota</taxon>
        <taxon>Pucciniomycotina</taxon>
        <taxon>Microbotryomycetes</taxon>
        <taxon>Sporidiobolales</taxon>
        <taxon>Sporidiobolaceae</taxon>
        <taxon>Rhodotorula</taxon>
    </lineage>
</organism>
<keyword evidence="8" id="KW-1185">Reference proteome</keyword>
<comment type="subcellular location">
    <subcellularLocation>
        <location evidence="1">Nucleus</location>
    </subcellularLocation>
</comment>
<evidence type="ECO:0000256" key="1">
    <source>
        <dbReference type="ARBA" id="ARBA00004123"/>
    </source>
</evidence>
<accession>A0A2S5B028</accession>